<gene>
    <name evidence="5" type="ORF">HU200_023329</name>
</gene>
<name>A0A835C5V1_9POAL</name>
<feature type="domain" description="DUF7625" evidence="4">
    <location>
        <begin position="714"/>
        <end position="806"/>
    </location>
</feature>
<dbReference type="Pfam" id="PF24620">
    <property type="entry name" value="DUF7625"/>
    <property type="match status" value="1"/>
</dbReference>
<feature type="region of interest" description="Disordered" evidence="1">
    <location>
        <begin position="641"/>
        <end position="668"/>
    </location>
</feature>
<feature type="compositionally biased region" description="Polar residues" evidence="1">
    <location>
        <begin position="285"/>
        <end position="310"/>
    </location>
</feature>
<evidence type="ECO:0000259" key="4">
    <source>
        <dbReference type="Pfam" id="PF24620"/>
    </source>
</evidence>
<dbReference type="GO" id="GO:0005777">
    <property type="term" value="C:peroxisome"/>
    <property type="evidence" value="ECO:0007669"/>
    <property type="project" value="InterPro"/>
</dbReference>
<dbReference type="InterPro" id="IPR056042">
    <property type="entry name" value="DUF7625"/>
</dbReference>
<dbReference type="PANTHER" id="PTHR14379:SF23">
    <property type="entry name" value="OS03G0370200 PROTEIN"/>
    <property type="match status" value="1"/>
</dbReference>
<feature type="domain" description="NYN" evidence="2">
    <location>
        <begin position="19"/>
        <end position="158"/>
    </location>
</feature>
<dbReference type="Gene3D" id="3.40.50.1010">
    <property type="entry name" value="5'-nuclease"/>
    <property type="match status" value="1"/>
</dbReference>
<dbReference type="InterPro" id="IPR021139">
    <property type="entry name" value="NYN"/>
</dbReference>
<sequence length="898" mass="96928">MGECAPPAAAPAPAPTTAKTSVWWDIDKCAVPRGRCDPHRIAHNLIAALAAAGYAGPVSIAAYGDAARVPPPVLAALSATGICLNHVPAGSKDTSEKRMLVDMLFWAFDNPPPGNYLLISGDQDLSDLLHRLRMKRYDILLLRPPNASSQALAAAAKKVWLWENLTAGELLLPEPPPARSVLGCKLNVNSSDTMKCSQSKVCSEYGKGDINGKTGNQNRVKPIQKYVKKANSSSTPGINQDRVGPAGGVSESYAGSRSSEIDHSSFSSLSSSISHSPEYAKADTSVPQETLTSKLPSQKSVSSTHSQQVEATHRFVPGEKPSTSTEWVPKSATLDLGSSNGHYNRTSQHLRYSEAQNKVHYEFTTGGNKGEAVDLPGVKPLKKYVKKTKVASCSANKQGSSVRVHDRPIGNSTIELDQTSASSSSTSTVCHSSAQKPVASAHLHEVKAPHESILVKKPRTPVEQVKAHESILVKPSTSAEEVRVSHESILGKNPSTSVEHTSRRGTHDFDVNTINYHPSCQQPQSSEAQNKLHCYSNMCDGSGKLGNDQKLNKDQTYVRWVDVSSASAKINPSAPLDNSNGSTLSYLTQNLAVMSSSKSLESTKDGAASTFGNKSSTSFQCTAENETFVFGVSSGQYQPTYKQSRSSLLPEQHNSGAPTNDPSMELPDISRLCSGFDKSISSLGFNTSSYVNQSTDPQSSQPPCGNNCRAVHQPNNPPNSPEIEGTIGIILHALGTLKTEKIFPTESNIADCICYGEMNLTGFDVKKALELAIRHETVVMKKLLHDMPLFVAKDESLWKCVNVTNSKAKNPIEELETVYNYMLSTDGYSAIKNSQSRYQAATILKRSCLQHFSLGDVLQVLHIIIVRKKWIVPHSSGWQPVSINTTAYTTDATGKVKS</sequence>
<evidence type="ECO:0008006" key="7">
    <source>
        <dbReference type="Google" id="ProtNLM"/>
    </source>
</evidence>
<organism evidence="5 6">
    <name type="scientific">Digitaria exilis</name>
    <dbReference type="NCBI Taxonomy" id="1010633"/>
    <lineage>
        <taxon>Eukaryota</taxon>
        <taxon>Viridiplantae</taxon>
        <taxon>Streptophyta</taxon>
        <taxon>Embryophyta</taxon>
        <taxon>Tracheophyta</taxon>
        <taxon>Spermatophyta</taxon>
        <taxon>Magnoliopsida</taxon>
        <taxon>Liliopsida</taxon>
        <taxon>Poales</taxon>
        <taxon>Poaceae</taxon>
        <taxon>PACMAD clade</taxon>
        <taxon>Panicoideae</taxon>
        <taxon>Panicodae</taxon>
        <taxon>Paniceae</taxon>
        <taxon>Anthephorinae</taxon>
        <taxon>Digitaria</taxon>
    </lineage>
</organism>
<feature type="compositionally biased region" description="Polar residues" evidence="1">
    <location>
        <begin position="641"/>
        <end position="662"/>
    </location>
</feature>
<evidence type="ECO:0000313" key="6">
    <source>
        <dbReference type="Proteomes" id="UP000636709"/>
    </source>
</evidence>
<reference evidence="5" key="1">
    <citation type="submission" date="2020-07" db="EMBL/GenBank/DDBJ databases">
        <title>Genome sequence and genetic diversity analysis of an under-domesticated orphan crop, white fonio (Digitaria exilis).</title>
        <authorList>
            <person name="Bennetzen J.L."/>
            <person name="Chen S."/>
            <person name="Ma X."/>
            <person name="Wang X."/>
            <person name="Yssel A.E.J."/>
            <person name="Chaluvadi S.R."/>
            <person name="Johnson M."/>
            <person name="Gangashetty P."/>
            <person name="Hamidou F."/>
            <person name="Sanogo M.D."/>
            <person name="Zwaenepoel A."/>
            <person name="Wallace J."/>
            <person name="Van De Peer Y."/>
            <person name="Van Deynze A."/>
        </authorList>
    </citation>
    <scope>NUCLEOTIDE SEQUENCE</scope>
    <source>
        <tissue evidence="5">Leaves</tissue>
    </source>
</reference>
<evidence type="ECO:0000256" key="1">
    <source>
        <dbReference type="SAM" id="MobiDB-lite"/>
    </source>
</evidence>
<feature type="region of interest" description="Disordered" evidence="1">
    <location>
        <begin position="690"/>
        <end position="722"/>
    </location>
</feature>
<evidence type="ECO:0000259" key="3">
    <source>
        <dbReference type="Pfam" id="PF14418"/>
    </source>
</evidence>
<feature type="compositionally biased region" description="Polar residues" evidence="1">
    <location>
        <begin position="690"/>
        <end position="704"/>
    </location>
</feature>
<dbReference type="PANTHER" id="PTHR14379">
    <property type="entry name" value="LIMKAIN B LKAP"/>
    <property type="match status" value="1"/>
</dbReference>
<feature type="region of interest" description="Disordered" evidence="1">
    <location>
        <begin position="227"/>
        <end position="342"/>
    </location>
</feature>
<feature type="domain" description="OST-HTH associated" evidence="3">
    <location>
        <begin position="832"/>
        <end position="887"/>
    </location>
</feature>
<dbReference type="OrthoDB" id="549353at2759"/>
<proteinExistence type="predicted"/>
<dbReference type="GO" id="GO:0010468">
    <property type="term" value="P:regulation of gene expression"/>
    <property type="evidence" value="ECO:0007669"/>
    <property type="project" value="InterPro"/>
</dbReference>
<evidence type="ECO:0000313" key="5">
    <source>
        <dbReference type="EMBL" id="KAF8720926.1"/>
    </source>
</evidence>
<evidence type="ECO:0000259" key="2">
    <source>
        <dbReference type="Pfam" id="PF01936"/>
    </source>
</evidence>
<dbReference type="AlphaFoldDB" id="A0A835C5V1"/>
<dbReference type="Pfam" id="PF01936">
    <property type="entry name" value="NYN"/>
    <property type="match status" value="1"/>
</dbReference>
<dbReference type="Pfam" id="PF14418">
    <property type="entry name" value="OHA"/>
    <property type="match status" value="1"/>
</dbReference>
<dbReference type="EMBL" id="JACEFO010001687">
    <property type="protein sequence ID" value="KAF8720926.1"/>
    <property type="molecule type" value="Genomic_DNA"/>
</dbReference>
<dbReference type="Proteomes" id="UP000636709">
    <property type="component" value="Unassembled WGS sequence"/>
</dbReference>
<dbReference type="InterPro" id="IPR025677">
    <property type="entry name" value="OST-HTH-assoc_dom"/>
</dbReference>
<protein>
    <recommendedName>
        <fullName evidence="7">NYN domain-containing protein</fullName>
    </recommendedName>
</protein>
<feature type="compositionally biased region" description="Low complexity" evidence="1">
    <location>
        <begin position="264"/>
        <end position="276"/>
    </location>
</feature>
<dbReference type="GO" id="GO:0004540">
    <property type="term" value="F:RNA nuclease activity"/>
    <property type="evidence" value="ECO:0007669"/>
    <property type="project" value="InterPro"/>
</dbReference>
<dbReference type="CDD" id="cd10910">
    <property type="entry name" value="PIN_limkain_b1_N_like"/>
    <property type="match status" value="1"/>
</dbReference>
<accession>A0A835C5V1</accession>
<dbReference type="InterPro" id="IPR024768">
    <property type="entry name" value="Marf1"/>
</dbReference>
<keyword evidence="6" id="KW-1185">Reference proteome</keyword>
<comment type="caution">
    <text evidence="5">The sequence shown here is derived from an EMBL/GenBank/DDBJ whole genome shotgun (WGS) entry which is preliminary data.</text>
</comment>